<feature type="transmembrane region" description="Helical" evidence="16">
    <location>
        <begin position="168"/>
        <end position="187"/>
    </location>
</feature>
<feature type="region of interest" description="Disordered" evidence="15">
    <location>
        <begin position="689"/>
        <end position="728"/>
    </location>
</feature>
<feature type="transmembrane region" description="Helical" evidence="16">
    <location>
        <begin position="63"/>
        <end position="80"/>
    </location>
</feature>
<dbReference type="GO" id="GO:0005886">
    <property type="term" value="C:plasma membrane"/>
    <property type="evidence" value="ECO:0007669"/>
    <property type="project" value="UniProtKB-SubCell"/>
</dbReference>
<feature type="transmembrane region" description="Helical" evidence="16">
    <location>
        <begin position="86"/>
        <end position="105"/>
    </location>
</feature>
<evidence type="ECO:0000313" key="19">
    <source>
        <dbReference type="Proteomes" id="UP000535511"/>
    </source>
</evidence>
<dbReference type="GO" id="GO:0000156">
    <property type="term" value="F:phosphorelay response regulator activity"/>
    <property type="evidence" value="ECO:0007669"/>
    <property type="project" value="TreeGrafter"/>
</dbReference>
<keyword evidence="6" id="KW-0808">Transferase</keyword>
<evidence type="ECO:0000256" key="15">
    <source>
        <dbReference type="SAM" id="MobiDB-lite"/>
    </source>
</evidence>
<evidence type="ECO:0000256" key="6">
    <source>
        <dbReference type="ARBA" id="ARBA00022679"/>
    </source>
</evidence>
<dbReference type="EMBL" id="JACCBG010000001">
    <property type="protein sequence ID" value="NYD42143.1"/>
    <property type="molecule type" value="Genomic_DNA"/>
</dbReference>
<dbReference type="GO" id="GO:0000155">
    <property type="term" value="F:phosphorelay sensor kinase activity"/>
    <property type="evidence" value="ECO:0007669"/>
    <property type="project" value="InterPro"/>
</dbReference>
<dbReference type="Pfam" id="PF05231">
    <property type="entry name" value="MASE1"/>
    <property type="match status" value="1"/>
</dbReference>
<dbReference type="PRINTS" id="PR00344">
    <property type="entry name" value="BCTRLSENSOR"/>
</dbReference>
<feature type="domain" description="Histidine kinase" evidence="17">
    <location>
        <begin position="457"/>
        <end position="668"/>
    </location>
</feature>
<dbReference type="Gene3D" id="1.10.287.130">
    <property type="match status" value="1"/>
</dbReference>
<dbReference type="InterPro" id="IPR035965">
    <property type="entry name" value="PAS-like_dom_sf"/>
</dbReference>
<keyword evidence="11 16" id="KW-1133">Transmembrane helix</keyword>
<evidence type="ECO:0000256" key="2">
    <source>
        <dbReference type="ARBA" id="ARBA00004651"/>
    </source>
</evidence>
<evidence type="ECO:0000256" key="5">
    <source>
        <dbReference type="ARBA" id="ARBA00022553"/>
    </source>
</evidence>
<dbReference type="SMART" id="SM00388">
    <property type="entry name" value="HisKA"/>
    <property type="match status" value="1"/>
</dbReference>
<feature type="transmembrane region" description="Helical" evidence="16">
    <location>
        <begin position="208"/>
        <end position="225"/>
    </location>
</feature>
<proteinExistence type="predicted"/>
<feature type="transmembrane region" description="Helical" evidence="16">
    <location>
        <begin position="245"/>
        <end position="266"/>
    </location>
</feature>
<dbReference type="SMART" id="SM00387">
    <property type="entry name" value="HATPase_c"/>
    <property type="match status" value="1"/>
</dbReference>
<feature type="transmembrane region" description="Helical" evidence="16">
    <location>
        <begin position="126"/>
        <end position="148"/>
    </location>
</feature>
<dbReference type="PROSITE" id="PS50109">
    <property type="entry name" value="HIS_KIN"/>
    <property type="match status" value="1"/>
</dbReference>
<accession>A0A7Y9JB87</accession>
<keyword evidence="4" id="KW-1003">Cell membrane</keyword>
<dbReference type="Gene3D" id="3.30.450.20">
    <property type="entry name" value="PAS domain"/>
    <property type="match status" value="1"/>
</dbReference>
<keyword evidence="19" id="KW-1185">Reference proteome</keyword>
<evidence type="ECO:0000256" key="7">
    <source>
        <dbReference type="ARBA" id="ARBA00022692"/>
    </source>
</evidence>
<evidence type="ECO:0000256" key="13">
    <source>
        <dbReference type="ARBA" id="ARBA00023136"/>
    </source>
</evidence>
<dbReference type="InterPro" id="IPR003661">
    <property type="entry name" value="HisK_dim/P_dom"/>
</dbReference>
<reference evidence="18 19" key="1">
    <citation type="submission" date="2020-07" db="EMBL/GenBank/DDBJ databases">
        <title>Sequencing the genomes of 1000 actinobacteria strains.</title>
        <authorList>
            <person name="Klenk H.-P."/>
        </authorList>
    </citation>
    <scope>NUCLEOTIDE SEQUENCE [LARGE SCALE GENOMIC DNA]</scope>
    <source>
        <strain evidence="18 19">DSM 21350</strain>
    </source>
</reference>
<dbReference type="RefSeq" id="WP_179663813.1">
    <property type="nucleotide sequence ID" value="NZ_JACCBG010000001.1"/>
</dbReference>
<feature type="transmembrane region" description="Helical" evidence="16">
    <location>
        <begin position="278"/>
        <end position="300"/>
    </location>
</feature>
<evidence type="ECO:0000259" key="17">
    <source>
        <dbReference type="PROSITE" id="PS50109"/>
    </source>
</evidence>
<organism evidence="18 19">
    <name type="scientific">Nocardioides panaciterrulae</name>
    <dbReference type="NCBI Taxonomy" id="661492"/>
    <lineage>
        <taxon>Bacteria</taxon>
        <taxon>Bacillati</taxon>
        <taxon>Actinomycetota</taxon>
        <taxon>Actinomycetes</taxon>
        <taxon>Propionibacteriales</taxon>
        <taxon>Nocardioidaceae</taxon>
        <taxon>Nocardioides</taxon>
    </lineage>
</organism>
<feature type="transmembrane region" description="Helical" evidence="16">
    <location>
        <begin position="12"/>
        <end position="33"/>
    </location>
</feature>
<sequence length="728" mass="76029">MAGTRQPRVWSTPAAVFGFTLLYGVLGIAGRLTVHTGSLFAPLWPAAGVAVIWFLARGAGVRSVDTVALAAAAFAVNALTGAPADIAMLFALTNLLQTLLTAGLLRRWTPELWGCGGDRPLDSPRVLSRFVAAAMLGAAATALVGGAGTSLLTATGDLLGGLTDSLVWFGRDLGGVLGIASFGLLLGQRLDTPRARRPSLRTTSTTELVALVLFSVTVYVLAFAVDDAPLGFPLLTASVWVGLRFRTLIVAAHYVAVGAVAIRLTLAGIGPFASVDAPTVSALVVQLYVVTIVLTSLTLATGRDEREQLQRALRHSEAETDFEMRVREAAIGSMTSGLLVVDEIGDVLLHNAAARELFAPAGEEVSRSSLADVRLTRPDGSEVAFGERPTQRALAGEAVPETELLIAVDGRPERVLAVSAVPLPRDDLGGRARALLLCRDSTTDHASREELSAFARVVAHDLRNPLAAIDGWTELVADEIAAGQPPLELTAQLIGRVRSSTARMRELIGDLLTHATSGRGELELVSVDVRALVLDVARTRHAEREVDCGDLPPVAGDPVLLRQVFDNLVGNALKYVAPGERPRVTVRGHRTGDLVAVEVADEGVGLPGGEHDRVFEEFHRAHRGDYEGSGLGLAICRRIVSRHRGTIVARDNPLGHGTVFEVTLPAAAPADQVGERCGGCPVDPMDPVDPAVSVGPVGPGGSTGAARGTARGAGADDGSAGEPAVPVG</sequence>
<dbReference type="Pfam" id="PF00512">
    <property type="entry name" value="HisKA"/>
    <property type="match status" value="1"/>
</dbReference>
<dbReference type="InterPro" id="IPR036890">
    <property type="entry name" value="HATPase_C_sf"/>
</dbReference>
<evidence type="ECO:0000256" key="12">
    <source>
        <dbReference type="ARBA" id="ARBA00023012"/>
    </source>
</evidence>
<comment type="catalytic activity">
    <reaction evidence="1">
        <text>ATP + protein L-histidine = ADP + protein N-phospho-L-histidine.</text>
        <dbReference type="EC" id="2.7.13.3"/>
    </reaction>
</comment>
<keyword evidence="7 16" id="KW-0812">Transmembrane</keyword>
<dbReference type="GO" id="GO:0007234">
    <property type="term" value="P:osmosensory signaling via phosphorelay pathway"/>
    <property type="evidence" value="ECO:0007669"/>
    <property type="project" value="TreeGrafter"/>
</dbReference>
<dbReference type="Pfam" id="PF08448">
    <property type="entry name" value="PAS_4"/>
    <property type="match status" value="1"/>
</dbReference>
<dbReference type="PANTHER" id="PTHR42878:SF7">
    <property type="entry name" value="SENSOR HISTIDINE KINASE GLRK"/>
    <property type="match status" value="1"/>
</dbReference>
<evidence type="ECO:0000313" key="18">
    <source>
        <dbReference type="EMBL" id="NYD42143.1"/>
    </source>
</evidence>
<comment type="subcellular location">
    <subcellularLocation>
        <location evidence="2">Cell membrane</location>
        <topology evidence="2">Multi-pass membrane protein</topology>
    </subcellularLocation>
</comment>
<keyword evidence="9 18" id="KW-0418">Kinase</keyword>
<evidence type="ECO:0000256" key="11">
    <source>
        <dbReference type="ARBA" id="ARBA00022989"/>
    </source>
</evidence>
<evidence type="ECO:0000256" key="3">
    <source>
        <dbReference type="ARBA" id="ARBA00012438"/>
    </source>
</evidence>
<dbReference type="EC" id="2.7.13.3" evidence="3"/>
<dbReference type="Pfam" id="PF02518">
    <property type="entry name" value="HATPase_c"/>
    <property type="match status" value="1"/>
</dbReference>
<dbReference type="InterPro" id="IPR036097">
    <property type="entry name" value="HisK_dim/P_sf"/>
</dbReference>
<evidence type="ECO:0000256" key="14">
    <source>
        <dbReference type="ARBA" id="ARBA00039401"/>
    </source>
</evidence>
<evidence type="ECO:0000256" key="9">
    <source>
        <dbReference type="ARBA" id="ARBA00022777"/>
    </source>
</evidence>
<feature type="compositionally biased region" description="Low complexity" evidence="15">
    <location>
        <begin position="704"/>
        <end position="728"/>
    </location>
</feature>
<dbReference type="InterPro" id="IPR050351">
    <property type="entry name" value="BphY/WalK/GraS-like"/>
</dbReference>
<comment type="caution">
    <text evidence="18">The sequence shown here is derived from an EMBL/GenBank/DDBJ whole genome shotgun (WGS) entry which is preliminary data.</text>
</comment>
<keyword evidence="13 16" id="KW-0472">Membrane</keyword>
<dbReference type="SUPFAM" id="SSF55874">
    <property type="entry name" value="ATPase domain of HSP90 chaperone/DNA topoisomerase II/histidine kinase"/>
    <property type="match status" value="1"/>
</dbReference>
<dbReference type="Gene3D" id="3.30.565.10">
    <property type="entry name" value="Histidine kinase-like ATPase, C-terminal domain"/>
    <property type="match status" value="1"/>
</dbReference>
<dbReference type="InterPro" id="IPR013656">
    <property type="entry name" value="PAS_4"/>
</dbReference>
<keyword evidence="10" id="KW-0067">ATP-binding</keyword>
<dbReference type="Proteomes" id="UP000535511">
    <property type="component" value="Unassembled WGS sequence"/>
</dbReference>
<dbReference type="SUPFAM" id="SSF55785">
    <property type="entry name" value="PYP-like sensor domain (PAS domain)"/>
    <property type="match status" value="1"/>
</dbReference>
<dbReference type="SUPFAM" id="SSF47384">
    <property type="entry name" value="Homodimeric domain of signal transducing histidine kinase"/>
    <property type="match status" value="1"/>
</dbReference>
<protein>
    <recommendedName>
        <fullName evidence="14">Sensor-like histidine kinase SenX3</fullName>
        <ecNumber evidence="3">2.7.13.3</ecNumber>
    </recommendedName>
</protein>
<gene>
    <name evidence="18" type="ORF">BJZ21_002226</name>
</gene>
<evidence type="ECO:0000256" key="10">
    <source>
        <dbReference type="ARBA" id="ARBA00022840"/>
    </source>
</evidence>
<dbReference type="AlphaFoldDB" id="A0A7Y9JB87"/>
<dbReference type="InterPro" id="IPR004358">
    <property type="entry name" value="Sig_transdc_His_kin-like_C"/>
</dbReference>
<keyword evidence="5" id="KW-0597">Phosphoprotein</keyword>
<evidence type="ECO:0000256" key="16">
    <source>
        <dbReference type="SAM" id="Phobius"/>
    </source>
</evidence>
<dbReference type="InterPro" id="IPR003594">
    <property type="entry name" value="HATPase_dom"/>
</dbReference>
<evidence type="ECO:0000256" key="8">
    <source>
        <dbReference type="ARBA" id="ARBA00022741"/>
    </source>
</evidence>
<dbReference type="InterPro" id="IPR005467">
    <property type="entry name" value="His_kinase_dom"/>
</dbReference>
<name>A0A7Y9JB87_9ACTN</name>
<dbReference type="GO" id="GO:0005524">
    <property type="term" value="F:ATP binding"/>
    <property type="evidence" value="ECO:0007669"/>
    <property type="project" value="UniProtKB-KW"/>
</dbReference>
<keyword evidence="8" id="KW-0547">Nucleotide-binding</keyword>
<dbReference type="GO" id="GO:0030295">
    <property type="term" value="F:protein kinase activator activity"/>
    <property type="evidence" value="ECO:0007669"/>
    <property type="project" value="TreeGrafter"/>
</dbReference>
<evidence type="ECO:0000256" key="4">
    <source>
        <dbReference type="ARBA" id="ARBA00022475"/>
    </source>
</evidence>
<feature type="transmembrane region" description="Helical" evidence="16">
    <location>
        <begin position="39"/>
        <end position="56"/>
    </location>
</feature>
<evidence type="ECO:0000256" key="1">
    <source>
        <dbReference type="ARBA" id="ARBA00000085"/>
    </source>
</evidence>
<dbReference type="CDD" id="cd00082">
    <property type="entry name" value="HisKA"/>
    <property type="match status" value="1"/>
</dbReference>
<keyword evidence="12" id="KW-0902">Two-component regulatory system</keyword>
<dbReference type="InterPro" id="IPR007895">
    <property type="entry name" value="MASE1"/>
</dbReference>
<dbReference type="PANTHER" id="PTHR42878">
    <property type="entry name" value="TWO-COMPONENT HISTIDINE KINASE"/>
    <property type="match status" value="1"/>
</dbReference>